<dbReference type="SMART" id="SM00829">
    <property type="entry name" value="PKS_ER"/>
    <property type="match status" value="1"/>
</dbReference>
<keyword evidence="5" id="KW-1185">Reference proteome</keyword>
<organism evidence="4 5">
    <name type="scientific">Patulibacter medicamentivorans</name>
    <dbReference type="NCBI Taxonomy" id="1097667"/>
    <lineage>
        <taxon>Bacteria</taxon>
        <taxon>Bacillati</taxon>
        <taxon>Actinomycetota</taxon>
        <taxon>Thermoleophilia</taxon>
        <taxon>Solirubrobacterales</taxon>
        <taxon>Patulibacteraceae</taxon>
        <taxon>Patulibacter</taxon>
    </lineage>
</organism>
<dbReference type="Pfam" id="PF00107">
    <property type="entry name" value="ADH_zinc_N"/>
    <property type="match status" value="1"/>
</dbReference>
<comment type="caution">
    <text evidence="4">The sequence shown here is derived from an EMBL/GenBank/DDBJ whole genome shotgun (WGS) entry which is preliminary data.</text>
</comment>
<dbReference type="Pfam" id="PF08240">
    <property type="entry name" value="ADH_N"/>
    <property type="match status" value="1"/>
</dbReference>
<dbReference type="InterPro" id="IPR036291">
    <property type="entry name" value="NAD(P)-bd_dom_sf"/>
</dbReference>
<dbReference type="Gene3D" id="3.40.50.720">
    <property type="entry name" value="NAD(P)-binding Rossmann-like Domain"/>
    <property type="match status" value="1"/>
</dbReference>
<dbReference type="CDD" id="cd08241">
    <property type="entry name" value="QOR1"/>
    <property type="match status" value="1"/>
</dbReference>
<dbReference type="SUPFAM" id="SSF50129">
    <property type="entry name" value="GroES-like"/>
    <property type="match status" value="1"/>
</dbReference>
<keyword evidence="1" id="KW-0521">NADP</keyword>
<evidence type="ECO:0000256" key="2">
    <source>
        <dbReference type="ARBA" id="ARBA00023002"/>
    </source>
</evidence>
<reference evidence="4 5" key="1">
    <citation type="journal article" date="2013" name="Biodegradation">
        <title>Quantitative proteomic analysis of ibuprofen-degrading Patulibacter sp. strain I11.</title>
        <authorList>
            <person name="Almeida B."/>
            <person name="Kjeldal H."/>
            <person name="Lolas I."/>
            <person name="Knudsen A.D."/>
            <person name="Carvalho G."/>
            <person name="Nielsen K.L."/>
            <person name="Barreto Crespo M.T."/>
            <person name="Stensballe A."/>
            <person name="Nielsen J.L."/>
        </authorList>
    </citation>
    <scope>NUCLEOTIDE SEQUENCE [LARGE SCALE GENOMIC DNA]</scope>
    <source>
        <strain evidence="4 5">I11</strain>
    </source>
</reference>
<evidence type="ECO:0000259" key="3">
    <source>
        <dbReference type="SMART" id="SM00829"/>
    </source>
</evidence>
<dbReference type="SUPFAM" id="SSF51735">
    <property type="entry name" value="NAD(P)-binding Rossmann-fold domains"/>
    <property type="match status" value="1"/>
</dbReference>
<dbReference type="PATRIC" id="fig|1097667.3.peg.3616"/>
<accession>H0E9X4</accession>
<dbReference type="Proteomes" id="UP000005143">
    <property type="component" value="Unassembled WGS sequence"/>
</dbReference>
<feature type="domain" description="Enoyl reductase (ER)" evidence="3">
    <location>
        <begin position="14"/>
        <end position="319"/>
    </location>
</feature>
<gene>
    <name evidence="4" type="ORF">PAI11_36470</name>
</gene>
<dbReference type="PANTHER" id="PTHR48106">
    <property type="entry name" value="QUINONE OXIDOREDUCTASE PIG3-RELATED"/>
    <property type="match status" value="1"/>
</dbReference>
<dbReference type="AlphaFoldDB" id="H0E9X4"/>
<sequence>MADTIRAVRQHEFGGPEVLRVEDVPRPVPGPGEVRIGVRSVGINFADTHARENKYVQRSHLPLIPGQEVVGVREDTGERVVALTRGGGAYAEEVTVPVGLCVPIPDGLDDDQALGLLVQGLTAWHLHRTCARLEGGEAVVVHSAAGGTGSLTVQLAKPMGAGRVIATASSPEKRALALELGADAAVDPRPEGLTERLIEANGGRPVDVVVDMAGGAMFDGSLRALGPFGRIVVCGISTKEQNEIRTGQLLKHSRSVIGFWLFHCLEDPERRFVAPLRDLFARAARGEVRVVVGGRWPLEDAHQAHRALLERRTTGKLVLDVDAGVSG</sequence>
<dbReference type="GO" id="GO:0070402">
    <property type="term" value="F:NADPH binding"/>
    <property type="evidence" value="ECO:0007669"/>
    <property type="project" value="TreeGrafter"/>
</dbReference>
<keyword evidence="2 4" id="KW-0560">Oxidoreductase</keyword>
<dbReference type="Gene3D" id="3.90.180.10">
    <property type="entry name" value="Medium-chain alcohol dehydrogenases, catalytic domain"/>
    <property type="match status" value="1"/>
</dbReference>
<dbReference type="GO" id="GO:0035925">
    <property type="term" value="F:mRNA 3'-UTR AU-rich region binding"/>
    <property type="evidence" value="ECO:0007669"/>
    <property type="project" value="TreeGrafter"/>
</dbReference>
<dbReference type="GO" id="GO:0005829">
    <property type="term" value="C:cytosol"/>
    <property type="evidence" value="ECO:0007669"/>
    <property type="project" value="TreeGrafter"/>
</dbReference>
<dbReference type="RefSeq" id="WP_007577951.1">
    <property type="nucleotide sequence ID" value="NZ_AGUD01000273.1"/>
</dbReference>
<protein>
    <submittedName>
        <fullName evidence="4">Quinone oxidoreductase</fullName>
        <ecNumber evidence="4">1.6.5.5</ecNumber>
    </submittedName>
</protein>
<dbReference type="GO" id="GO:0003960">
    <property type="term" value="F:quinone reductase (NADPH) activity"/>
    <property type="evidence" value="ECO:0007669"/>
    <property type="project" value="UniProtKB-EC"/>
</dbReference>
<dbReference type="PANTHER" id="PTHR48106:SF13">
    <property type="entry name" value="QUINONE OXIDOREDUCTASE-RELATED"/>
    <property type="match status" value="1"/>
</dbReference>
<name>H0E9X4_9ACTN</name>
<dbReference type="InterPro" id="IPR013154">
    <property type="entry name" value="ADH-like_N"/>
</dbReference>
<dbReference type="InterPro" id="IPR020843">
    <property type="entry name" value="ER"/>
</dbReference>
<evidence type="ECO:0000313" key="4">
    <source>
        <dbReference type="EMBL" id="EHN09522.1"/>
    </source>
</evidence>
<dbReference type="EMBL" id="AGUD01000273">
    <property type="protein sequence ID" value="EHN09522.1"/>
    <property type="molecule type" value="Genomic_DNA"/>
</dbReference>
<evidence type="ECO:0000256" key="1">
    <source>
        <dbReference type="ARBA" id="ARBA00022857"/>
    </source>
</evidence>
<proteinExistence type="predicted"/>
<evidence type="ECO:0000313" key="5">
    <source>
        <dbReference type="Proteomes" id="UP000005143"/>
    </source>
</evidence>
<dbReference type="InterPro" id="IPR011032">
    <property type="entry name" value="GroES-like_sf"/>
</dbReference>
<dbReference type="InterPro" id="IPR013149">
    <property type="entry name" value="ADH-like_C"/>
</dbReference>
<dbReference type="EC" id="1.6.5.5" evidence="4"/>